<dbReference type="AlphaFoldDB" id="A0A1H6SHD1"/>
<name>A0A1H6SHD1_9GAMM</name>
<evidence type="ECO:0000313" key="1">
    <source>
        <dbReference type="EMBL" id="SEI67261.1"/>
    </source>
</evidence>
<dbReference type="Proteomes" id="UP000199420">
    <property type="component" value="Unassembled WGS sequence"/>
</dbReference>
<evidence type="ECO:0000313" key="2">
    <source>
        <dbReference type="Proteomes" id="UP000199420"/>
    </source>
</evidence>
<protein>
    <submittedName>
        <fullName evidence="1">Uncharacterized protein</fullName>
    </submittedName>
</protein>
<proteinExistence type="predicted"/>
<reference evidence="1 2" key="1">
    <citation type="submission" date="2016-10" db="EMBL/GenBank/DDBJ databases">
        <authorList>
            <person name="de Groot N.N."/>
        </authorList>
    </citation>
    <scope>NUCLEOTIDE SEQUENCE [LARGE SCALE GENOMIC DNA]</scope>
    <source>
        <strain evidence="1 2">DSM 26515</strain>
    </source>
</reference>
<organism evidence="1 2">
    <name type="scientific">Frateuria terrea</name>
    <dbReference type="NCBI Taxonomy" id="529704"/>
    <lineage>
        <taxon>Bacteria</taxon>
        <taxon>Pseudomonadati</taxon>
        <taxon>Pseudomonadota</taxon>
        <taxon>Gammaproteobacteria</taxon>
        <taxon>Lysobacterales</taxon>
        <taxon>Rhodanobacteraceae</taxon>
        <taxon>Frateuria</taxon>
    </lineage>
</organism>
<keyword evidence="2" id="KW-1185">Reference proteome</keyword>
<dbReference type="STRING" id="529704.SAMN02927913_1330"/>
<dbReference type="EMBL" id="FNYC01000002">
    <property type="protein sequence ID" value="SEI67261.1"/>
    <property type="molecule type" value="Genomic_DNA"/>
</dbReference>
<sequence length="114" mass="13217">MKHKVATTDSNVGVNFKLGDIELRERRSLNDSSMSKPKVSEKTKRQLDEMFLPELHQAWWAEYLAQLQDQQDVCTDPSQVRALERRIREHYETQHDIALTRTRLGLDHTPGSSA</sequence>
<gene>
    <name evidence="1" type="ORF">SAMN04487997_1415</name>
</gene>
<accession>A0A1H6SHD1</accession>